<dbReference type="RefSeq" id="XP_020054230.1">
    <property type="nucleotide sequence ID" value="XM_020197578.1"/>
</dbReference>
<evidence type="ECO:0008006" key="3">
    <source>
        <dbReference type="Google" id="ProtNLM"/>
    </source>
</evidence>
<accession>A0A1L9WP40</accession>
<dbReference type="InterPro" id="IPR011009">
    <property type="entry name" value="Kinase-like_dom_sf"/>
</dbReference>
<keyword evidence="2" id="KW-1185">Reference proteome</keyword>
<dbReference type="AlphaFoldDB" id="A0A1L9WP40"/>
<dbReference type="VEuPathDB" id="FungiDB:ASPACDRAFT_1857911"/>
<dbReference type="EMBL" id="KV878981">
    <property type="protein sequence ID" value="OJJ97890.1"/>
    <property type="molecule type" value="Genomic_DNA"/>
</dbReference>
<protein>
    <recommendedName>
        <fullName evidence="3">Protein kinase domain-containing protein</fullName>
    </recommendedName>
</protein>
<dbReference type="STRING" id="690307.A0A1L9WP40"/>
<evidence type="ECO:0000313" key="1">
    <source>
        <dbReference type="EMBL" id="OJJ97890.1"/>
    </source>
</evidence>
<reference evidence="2" key="1">
    <citation type="journal article" date="2017" name="Genome Biol.">
        <title>Comparative genomics reveals high biological diversity and specific adaptations in the industrially and medically important fungal genus Aspergillus.</title>
        <authorList>
            <person name="de Vries R.P."/>
            <person name="Riley R."/>
            <person name="Wiebenga A."/>
            <person name="Aguilar-Osorio G."/>
            <person name="Amillis S."/>
            <person name="Uchima C.A."/>
            <person name="Anderluh G."/>
            <person name="Asadollahi M."/>
            <person name="Askin M."/>
            <person name="Barry K."/>
            <person name="Battaglia E."/>
            <person name="Bayram O."/>
            <person name="Benocci T."/>
            <person name="Braus-Stromeyer S.A."/>
            <person name="Caldana C."/>
            <person name="Canovas D."/>
            <person name="Cerqueira G.C."/>
            <person name="Chen F."/>
            <person name="Chen W."/>
            <person name="Choi C."/>
            <person name="Clum A."/>
            <person name="Dos Santos R.A."/>
            <person name="Damasio A.R."/>
            <person name="Diallinas G."/>
            <person name="Emri T."/>
            <person name="Fekete E."/>
            <person name="Flipphi M."/>
            <person name="Freyberg S."/>
            <person name="Gallo A."/>
            <person name="Gournas C."/>
            <person name="Habgood R."/>
            <person name="Hainaut M."/>
            <person name="Harispe M.L."/>
            <person name="Henrissat B."/>
            <person name="Hilden K.S."/>
            <person name="Hope R."/>
            <person name="Hossain A."/>
            <person name="Karabika E."/>
            <person name="Karaffa L."/>
            <person name="Karanyi Z."/>
            <person name="Krasevec N."/>
            <person name="Kuo A."/>
            <person name="Kusch H."/>
            <person name="LaButti K."/>
            <person name="Lagendijk E.L."/>
            <person name="Lapidus A."/>
            <person name="Levasseur A."/>
            <person name="Lindquist E."/>
            <person name="Lipzen A."/>
            <person name="Logrieco A.F."/>
            <person name="MacCabe A."/>
            <person name="Maekelae M.R."/>
            <person name="Malavazi I."/>
            <person name="Melin P."/>
            <person name="Meyer V."/>
            <person name="Mielnichuk N."/>
            <person name="Miskei M."/>
            <person name="Molnar A.P."/>
            <person name="Mule G."/>
            <person name="Ngan C.Y."/>
            <person name="Orejas M."/>
            <person name="Orosz E."/>
            <person name="Ouedraogo J.P."/>
            <person name="Overkamp K.M."/>
            <person name="Park H.-S."/>
            <person name="Perrone G."/>
            <person name="Piumi F."/>
            <person name="Punt P.J."/>
            <person name="Ram A.F."/>
            <person name="Ramon A."/>
            <person name="Rauscher S."/>
            <person name="Record E."/>
            <person name="Riano-Pachon D.M."/>
            <person name="Robert V."/>
            <person name="Roehrig J."/>
            <person name="Ruller R."/>
            <person name="Salamov A."/>
            <person name="Salih N.S."/>
            <person name="Samson R.A."/>
            <person name="Sandor E."/>
            <person name="Sanguinetti M."/>
            <person name="Schuetze T."/>
            <person name="Sepcic K."/>
            <person name="Shelest E."/>
            <person name="Sherlock G."/>
            <person name="Sophianopoulou V."/>
            <person name="Squina F.M."/>
            <person name="Sun H."/>
            <person name="Susca A."/>
            <person name="Todd R.B."/>
            <person name="Tsang A."/>
            <person name="Unkles S.E."/>
            <person name="van de Wiele N."/>
            <person name="van Rossen-Uffink D."/>
            <person name="Oliveira J.V."/>
            <person name="Vesth T.C."/>
            <person name="Visser J."/>
            <person name="Yu J.-H."/>
            <person name="Zhou M."/>
            <person name="Andersen M.R."/>
            <person name="Archer D.B."/>
            <person name="Baker S.E."/>
            <person name="Benoit I."/>
            <person name="Brakhage A.A."/>
            <person name="Braus G.H."/>
            <person name="Fischer R."/>
            <person name="Frisvad J.C."/>
            <person name="Goldman G.H."/>
            <person name="Houbraken J."/>
            <person name="Oakley B."/>
            <person name="Pocsi I."/>
            <person name="Scazzocchio C."/>
            <person name="Seiboth B."/>
            <person name="vanKuyk P.A."/>
            <person name="Wortman J."/>
            <person name="Dyer P.S."/>
            <person name="Grigoriev I.V."/>
        </authorList>
    </citation>
    <scope>NUCLEOTIDE SEQUENCE [LARGE SCALE GENOMIC DNA]</scope>
    <source>
        <strain evidence="2">ATCC 16872 / CBS 172.66 / WB 5094</strain>
    </source>
</reference>
<sequence length="144" mass="16457">MDIHLSTSGCELIDASTKIEEETLPSYTPESYYPVEQGEIMNDRYQVVSKIGYGGSSTVWLARDLVPGRYPDRSLEQAAADIDGEDLEGFLRWLRRALQWDPRVCPTILDLFMDPWLMRGMKVRRDDPALKDYLDIVGVVEIVD</sequence>
<gene>
    <name evidence="1" type="ORF">ASPACDRAFT_1857911</name>
</gene>
<evidence type="ECO:0000313" key="2">
    <source>
        <dbReference type="Proteomes" id="UP000184546"/>
    </source>
</evidence>
<organism evidence="1 2">
    <name type="scientific">Aspergillus aculeatus (strain ATCC 16872 / CBS 172.66 / WB 5094)</name>
    <dbReference type="NCBI Taxonomy" id="690307"/>
    <lineage>
        <taxon>Eukaryota</taxon>
        <taxon>Fungi</taxon>
        <taxon>Dikarya</taxon>
        <taxon>Ascomycota</taxon>
        <taxon>Pezizomycotina</taxon>
        <taxon>Eurotiomycetes</taxon>
        <taxon>Eurotiomycetidae</taxon>
        <taxon>Eurotiales</taxon>
        <taxon>Aspergillaceae</taxon>
        <taxon>Aspergillus</taxon>
        <taxon>Aspergillus subgen. Circumdati</taxon>
    </lineage>
</organism>
<dbReference type="OrthoDB" id="5979581at2759"/>
<dbReference type="Proteomes" id="UP000184546">
    <property type="component" value="Unassembled WGS sequence"/>
</dbReference>
<dbReference type="OMA" id="WINEIHI"/>
<dbReference type="GeneID" id="30971392"/>
<proteinExistence type="predicted"/>
<dbReference type="SUPFAM" id="SSF56112">
    <property type="entry name" value="Protein kinase-like (PK-like)"/>
    <property type="match status" value="1"/>
</dbReference>
<name>A0A1L9WP40_ASPA1</name>
<dbReference type="Gene3D" id="3.30.200.20">
    <property type="entry name" value="Phosphorylase Kinase, domain 1"/>
    <property type="match status" value="1"/>
</dbReference>